<dbReference type="InterPro" id="IPR029069">
    <property type="entry name" value="HotDog_dom_sf"/>
</dbReference>
<dbReference type="Gene3D" id="3.10.129.10">
    <property type="entry name" value="Hotdog Thioesterase"/>
    <property type="match status" value="1"/>
</dbReference>
<evidence type="ECO:0000256" key="2">
    <source>
        <dbReference type="SAM" id="MobiDB-lite"/>
    </source>
</evidence>
<protein>
    <submittedName>
        <fullName evidence="4">Uncharacterized domain 1-containing protein</fullName>
    </submittedName>
</protein>
<gene>
    <name evidence="4" type="ORF">SAMN05444336_101162</name>
</gene>
<dbReference type="AlphaFoldDB" id="A0A1H2QVQ6"/>
<dbReference type="Proteomes" id="UP000199118">
    <property type="component" value="Unassembled WGS sequence"/>
</dbReference>
<evidence type="ECO:0000259" key="3">
    <source>
        <dbReference type="Pfam" id="PF03061"/>
    </source>
</evidence>
<feature type="region of interest" description="Disordered" evidence="2">
    <location>
        <begin position="1"/>
        <end position="27"/>
    </location>
</feature>
<dbReference type="Pfam" id="PF03061">
    <property type="entry name" value="4HBT"/>
    <property type="match status" value="1"/>
</dbReference>
<dbReference type="NCBIfam" id="TIGR00369">
    <property type="entry name" value="unchar_dom_1"/>
    <property type="match status" value="1"/>
</dbReference>
<dbReference type="CDD" id="cd03443">
    <property type="entry name" value="PaaI_thioesterase"/>
    <property type="match status" value="1"/>
</dbReference>
<dbReference type="InterPro" id="IPR006683">
    <property type="entry name" value="Thioestr_dom"/>
</dbReference>
<evidence type="ECO:0000256" key="1">
    <source>
        <dbReference type="ARBA" id="ARBA00022801"/>
    </source>
</evidence>
<dbReference type="RefSeq" id="WP_218133317.1">
    <property type="nucleotide sequence ID" value="NZ_FNMZ01000001.1"/>
</dbReference>
<sequence>MTEAAPLTAPAPADARPADARPADAHAAGARTRTYDYVVGGLNLRAAMTMTGLDYMRALVAGEFGDRPSITDTIGMSIPHSLDFGTCSIDAEPGDWLLNPTGAVHGGFAATILDSVMGLAAHTAQPAGVGYTTAELKIHYTRAILPGRGLLRATGTVIHAGRQMATAEGRLVGVEDGKLYAHGTTTCLLFPLAERSAA</sequence>
<dbReference type="GO" id="GO:0061522">
    <property type="term" value="F:1,4-dihydroxy-2-naphthoyl-CoA thioesterase activity"/>
    <property type="evidence" value="ECO:0007669"/>
    <property type="project" value="TreeGrafter"/>
</dbReference>
<dbReference type="STRING" id="356660.SAMN05444336_101162"/>
<evidence type="ECO:0000313" key="5">
    <source>
        <dbReference type="Proteomes" id="UP000199118"/>
    </source>
</evidence>
<dbReference type="GO" id="GO:0005829">
    <property type="term" value="C:cytosol"/>
    <property type="evidence" value="ECO:0007669"/>
    <property type="project" value="TreeGrafter"/>
</dbReference>
<keyword evidence="1" id="KW-0378">Hydrolase</keyword>
<evidence type="ECO:0000313" key="4">
    <source>
        <dbReference type="EMBL" id="SDW11205.1"/>
    </source>
</evidence>
<feature type="domain" description="Thioesterase" evidence="3">
    <location>
        <begin position="102"/>
        <end position="175"/>
    </location>
</feature>
<feature type="compositionally biased region" description="Low complexity" evidence="2">
    <location>
        <begin position="1"/>
        <end position="15"/>
    </location>
</feature>
<accession>A0A1H2QVQ6</accession>
<proteinExistence type="predicted"/>
<name>A0A1H2QVQ6_9RHOB</name>
<dbReference type="EMBL" id="FNMZ01000001">
    <property type="protein sequence ID" value="SDW11205.1"/>
    <property type="molecule type" value="Genomic_DNA"/>
</dbReference>
<reference evidence="4 5" key="1">
    <citation type="submission" date="2016-10" db="EMBL/GenBank/DDBJ databases">
        <authorList>
            <person name="de Groot N.N."/>
        </authorList>
    </citation>
    <scope>NUCLEOTIDE SEQUENCE [LARGE SCALE GENOMIC DNA]</scope>
    <source>
        <strain evidence="4 5">DSM 17890</strain>
    </source>
</reference>
<dbReference type="SUPFAM" id="SSF54637">
    <property type="entry name" value="Thioesterase/thiol ester dehydrase-isomerase"/>
    <property type="match status" value="1"/>
</dbReference>
<keyword evidence="5" id="KW-1185">Reference proteome</keyword>
<dbReference type="InterPro" id="IPR003736">
    <property type="entry name" value="PAAI_dom"/>
</dbReference>
<organism evidence="4 5">
    <name type="scientific">Albimonas donghaensis</name>
    <dbReference type="NCBI Taxonomy" id="356660"/>
    <lineage>
        <taxon>Bacteria</taxon>
        <taxon>Pseudomonadati</taxon>
        <taxon>Pseudomonadota</taxon>
        <taxon>Alphaproteobacteria</taxon>
        <taxon>Rhodobacterales</taxon>
        <taxon>Paracoccaceae</taxon>
        <taxon>Albimonas</taxon>
    </lineage>
</organism>
<dbReference type="PANTHER" id="PTHR43240">
    <property type="entry name" value="1,4-DIHYDROXY-2-NAPHTHOYL-COA THIOESTERASE 1"/>
    <property type="match status" value="1"/>
</dbReference>
<dbReference type="PANTHER" id="PTHR43240:SF1">
    <property type="entry name" value="BLR5584 PROTEIN"/>
    <property type="match status" value="1"/>
</dbReference>